<dbReference type="InterPro" id="IPR035204">
    <property type="entry name" value="NDUFB11"/>
</dbReference>
<comment type="caution">
    <text evidence="1">The sequence shown here is derived from an EMBL/GenBank/DDBJ whole genome shotgun (WGS) entry which is preliminary data.</text>
</comment>
<dbReference type="PANTHER" id="PTHR37709:SF1">
    <property type="entry name" value="EXPRESSED PROTEIN"/>
    <property type="match status" value="1"/>
</dbReference>
<reference evidence="1" key="2">
    <citation type="submission" date="2020-08" db="EMBL/GenBank/DDBJ databases">
        <title>Plant Genome Project.</title>
        <authorList>
            <person name="Zhang R.-G."/>
        </authorList>
    </citation>
    <scope>NUCLEOTIDE SEQUENCE</scope>
    <source>
        <strain evidence="1">Huo1</strain>
        <tissue evidence="1">Leaf</tissue>
    </source>
</reference>
<sequence>MSKCVCVERSRTPPIIAIDFDEAKIDRLRRNLINWRWLQMGFIMEFAENLVLRLMEDPNERDRKARERLYERKEQCKKTIEMHRLPLRPYGFWTFERHNAQIFWDEQISNVQGRRDPYDEVIEEYSK</sequence>
<dbReference type="Proteomes" id="UP000298416">
    <property type="component" value="Unassembled WGS sequence"/>
</dbReference>
<dbReference type="Pfam" id="PF17250">
    <property type="entry name" value="NDUFB11"/>
    <property type="match status" value="1"/>
</dbReference>
<dbReference type="EMBL" id="PNBA02000015">
    <property type="protein sequence ID" value="KAG6398719.1"/>
    <property type="molecule type" value="Genomic_DNA"/>
</dbReference>
<dbReference type="AlphaFoldDB" id="A0A8X8WQC2"/>
<accession>A0A8X8WQC2</accession>
<evidence type="ECO:0000313" key="2">
    <source>
        <dbReference type="Proteomes" id="UP000298416"/>
    </source>
</evidence>
<reference evidence="1" key="1">
    <citation type="submission" date="2018-01" db="EMBL/GenBank/DDBJ databases">
        <authorList>
            <person name="Mao J.F."/>
        </authorList>
    </citation>
    <scope>NUCLEOTIDE SEQUENCE</scope>
    <source>
        <strain evidence="1">Huo1</strain>
        <tissue evidence="1">Leaf</tissue>
    </source>
</reference>
<keyword evidence="2" id="KW-1185">Reference proteome</keyword>
<gene>
    <name evidence="1" type="ORF">SASPL_140188</name>
</gene>
<protein>
    <submittedName>
        <fullName evidence="1">Uncharacterized protein</fullName>
    </submittedName>
</protein>
<evidence type="ECO:0000313" key="1">
    <source>
        <dbReference type="EMBL" id="KAG6398719.1"/>
    </source>
</evidence>
<proteinExistence type="predicted"/>
<dbReference type="PANTHER" id="PTHR37709">
    <property type="entry name" value="EXPRESSED PROTEIN"/>
    <property type="match status" value="1"/>
</dbReference>
<name>A0A8X8WQC2_SALSN</name>
<organism evidence="1">
    <name type="scientific">Salvia splendens</name>
    <name type="common">Scarlet sage</name>
    <dbReference type="NCBI Taxonomy" id="180675"/>
    <lineage>
        <taxon>Eukaryota</taxon>
        <taxon>Viridiplantae</taxon>
        <taxon>Streptophyta</taxon>
        <taxon>Embryophyta</taxon>
        <taxon>Tracheophyta</taxon>
        <taxon>Spermatophyta</taxon>
        <taxon>Magnoliopsida</taxon>
        <taxon>eudicotyledons</taxon>
        <taxon>Gunneridae</taxon>
        <taxon>Pentapetalae</taxon>
        <taxon>asterids</taxon>
        <taxon>lamiids</taxon>
        <taxon>Lamiales</taxon>
        <taxon>Lamiaceae</taxon>
        <taxon>Nepetoideae</taxon>
        <taxon>Mentheae</taxon>
        <taxon>Salviinae</taxon>
        <taxon>Salvia</taxon>
        <taxon>Salvia subgen. Calosphace</taxon>
        <taxon>core Calosphace</taxon>
    </lineage>
</organism>